<dbReference type="GO" id="GO:0006508">
    <property type="term" value="P:proteolysis"/>
    <property type="evidence" value="ECO:0007669"/>
    <property type="project" value="UniProtKB-KW"/>
</dbReference>
<dbReference type="EC" id="3.4.24.-" evidence="5"/>
<dbReference type="GO" id="GO:0004176">
    <property type="term" value="F:ATP-dependent peptidase activity"/>
    <property type="evidence" value="ECO:0007669"/>
    <property type="project" value="InterPro"/>
</dbReference>
<dbReference type="Gene3D" id="3.40.50.300">
    <property type="entry name" value="P-loop containing nucleotide triphosphate hydrolases"/>
    <property type="match status" value="1"/>
</dbReference>
<dbReference type="InterPro" id="IPR027417">
    <property type="entry name" value="P-loop_NTPase"/>
</dbReference>
<name>A0A8D9CC73_9VIRU</name>
<sequence>MDKKSELLQRTLILDNVKKKLKKEYVGIDDQIDELMSYLEPWYVFNDIQNKPTVVNLWGMTGVGKTSLIQSLFKHLDLENDLYRFDVRTLLDDDKISTKLGSLADNDKKTIGIIFDEFQNARTLDEMGSEEIKSGLRGLWDLLDSGKIEMTSISYVARRIYFAYTALRTVVDSGVKIKKGVFQSKIKFVKSKMAYDKYNDSKGAHKNHIGNYMGDTFYDIKNDLPEYVSYEHICGIMDELDTDGVIDFFETVLDKLSKPKIHDFTRSIIFIIGNLDEVYTSHDNFNPDMDADMLNSLSEKITVTDVKSALSRRFRSEQIARLGNNHLIYSTLDVDSFKTIIDMELKKINSDINKKYKMKFNFRQSMRDILYKESVFPTQGARPVYSRVNSIIRPIIAQLMKKVFEKDIEFDKVTWDYKDKKHRITLIKKKEFSKVSKSIEFNFDFPLQIEDLRESKADAQQCKTAVHEAGHAVTSIVDLKLLPKSIYSKTADSGSKGFCSIDLPEERTRTFYNDYIKVCLGGYAAEKMVFGEDELGDGCYGDFSKSTSLASKMVKLYGMYDDPMIMVTHNSPNYNLDAMRDDGVEGKVKEIVMSNLEKTNETLENYKTLLFKISDYLSNNSYMDQKTLTKIVSQTNPELLDKIRNKEDYFNFKGKFIEFFGDEKEIKKIKKKNG</sequence>
<dbReference type="Gene3D" id="1.10.8.60">
    <property type="match status" value="1"/>
</dbReference>
<feature type="domain" description="Peptidase M41" evidence="3">
    <location>
        <begin position="459"/>
        <end position="630"/>
    </location>
</feature>
<keyword evidence="5" id="KW-0378">Hydrolase</keyword>
<gene>
    <name evidence="5" type="primary">ftsH</name>
    <name evidence="5" type="ORF">SLAVMIC_00497</name>
</gene>
<accession>A0A8D9CC73</accession>
<dbReference type="PANTHER" id="PTHR23076">
    <property type="entry name" value="METALLOPROTEASE M41 FTSH"/>
    <property type="match status" value="1"/>
</dbReference>
<dbReference type="InterPro" id="IPR000642">
    <property type="entry name" value="Peptidase_M41"/>
</dbReference>
<dbReference type="GO" id="GO:0005524">
    <property type="term" value="F:ATP binding"/>
    <property type="evidence" value="ECO:0007669"/>
    <property type="project" value="UniProtKB-KW"/>
</dbReference>
<keyword evidence="5" id="KW-0482">Metalloprotease</keyword>
<evidence type="ECO:0000313" key="5">
    <source>
        <dbReference type="EMBL" id="CAG7580614.1"/>
    </source>
</evidence>
<organism evidence="5">
    <name type="scientific">uncultured marine phage</name>
    <dbReference type="NCBI Taxonomy" id="707152"/>
    <lineage>
        <taxon>Viruses</taxon>
        <taxon>environmental samples</taxon>
    </lineage>
</organism>
<evidence type="ECO:0000256" key="2">
    <source>
        <dbReference type="ARBA" id="ARBA00022840"/>
    </source>
</evidence>
<reference evidence="5" key="1">
    <citation type="submission" date="2021-06" db="EMBL/GenBank/DDBJ databases">
        <authorList>
            <person name="Gannon L."/>
            <person name="Redgwell R T."/>
            <person name="Michniewski S."/>
            <person name="Harrison D C."/>
            <person name="Millard A."/>
        </authorList>
    </citation>
    <scope>NUCLEOTIDE SEQUENCE</scope>
</reference>
<dbReference type="Pfam" id="PF01434">
    <property type="entry name" value="Peptidase_M41"/>
    <property type="match status" value="1"/>
</dbReference>
<evidence type="ECO:0000259" key="3">
    <source>
        <dbReference type="Pfam" id="PF01434"/>
    </source>
</evidence>
<dbReference type="SUPFAM" id="SSF52540">
    <property type="entry name" value="P-loop containing nucleoside triphosphate hydrolases"/>
    <property type="match status" value="1"/>
</dbReference>
<evidence type="ECO:0000259" key="4">
    <source>
        <dbReference type="Pfam" id="PF10431"/>
    </source>
</evidence>
<feature type="domain" description="Clp ATPase C-terminal" evidence="4">
    <location>
        <begin position="332"/>
        <end position="400"/>
    </location>
</feature>
<protein>
    <submittedName>
        <fullName evidence="5">ATP-dependent zinc metalloprotease FtsH</fullName>
        <ecNumber evidence="5">3.4.24.-</ecNumber>
    </submittedName>
</protein>
<dbReference type="EMBL" id="OU342829">
    <property type="protein sequence ID" value="CAG7580614.1"/>
    <property type="molecule type" value="Genomic_DNA"/>
</dbReference>
<dbReference type="SUPFAM" id="SSF140990">
    <property type="entry name" value="FtsH protease domain-like"/>
    <property type="match status" value="1"/>
</dbReference>
<proteinExistence type="predicted"/>
<dbReference type="Pfam" id="PF10431">
    <property type="entry name" value="ClpB_D2-small"/>
    <property type="match status" value="1"/>
</dbReference>
<dbReference type="Gene3D" id="1.20.58.760">
    <property type="entry name" value="Peptidase M41"/>
    <property type="match status" value="1"/>
</dbReference>
<dbReference type="InterPro" id="IPR019489">
    <property type="entry name" value="Clp_ATPase_C"/>
</dbReference>
<evidence type="ECO:0000256" key="1">
    <source>
        <dbReference type="ARBA" id="ARBA00022741"/>
    </source>
</evidence>
<keyword evidence="5" id="KW-0645">Protease</keyword>
<dbReference type="PANTHER" id="PTHR23076:SF97">
    <property type="entry name" value="ATP-DEPENDENT ZINC METALLOPROTEASE YME1L1"/>
    <property type="match status" value="1"/>
</dbReference>
<dbReference type="GO" id="GO:0004222">
    <property type="term" value="F:metalloendopeptidase activity"/>
    <property type="evidence" value="ECO:0007669"/>
    <property type="project" value="InterPro"/>
</dbReference>
<keyword evidence="1" id="KW-0547">Nucleotide-binding</keyword>
<dbReference type="InterPro" id="IPR037219">
    <property type="entry name" value="Peptidase_M41-like"/>
</dbReference>
<keyword evidence="2" id="KW-0067">ATP-binding</keyword>